<reference evidence="3" key="1">
    <citation type="submission" date="2020-11" db="EMBL/GenBank/DDBJ databases">
        <authorList>
            <person name="Tran Van P."/>
        </authorList>
    </citation>
    <scope>NUCLEOTIDE SEQUENCE</scope>
</reference>
<organism evidence="3">
    <name type="scientific">Timema douglasi</name>
    <name type="common">Walking stick</name>
    <dbReference type="NCBI Taxonomy" id="61478"/>
    <lineage>
        <taxon>Eukaryota</taxon>
        <taxon>Metazoa</taxon>
        <taxon>Ecdysozoa</taxon>
        <taxon>Arthropoda</taxon>
        <taxon>Hexapoda</taxon>
        <taxon>Insecta</taxon>
        <taxon>Pterygota</taxon>
        <taxon>Neoptera</taxon>
        <taxon>Polyneoptera</taxon>
        <taxon>Phasmatodea</taxon>
        <taxon>Timematodea</taxon>
        <taxon>Timematoidea</taxon>
        <taxon>Timematidae</taxon>
        <taxon>Timema</taxon>
    </lineage>
</organism>
<evidence type="ECO:0000256" key="1">
    <source>
        <dbReference type="SAM" id="Coils"/>
    </source>
</evidence>
<protein>
    <submittedName>
        <fullName evidence="3">Uncharacterized protein</fullName>
    </submittedName>
</protein>
<keyword evidence="1" id="KW-0175">Coiled coil</keyword>
<keyword evidence="2" id="KW-1133">Transmembrane helix</keyword>
<feature type="transmembrane region" description="Helical" evidence="2">
    <location>
        <begin position="203"/>
        <end position="221"/>
    </location>
</feature>
<proteinExistence type="predicted"/>
<gene>
    <name evidence="3" type="ORF">TDIB3V08_LOCUS4993</name>
</gene>
<evidence type="ECO:0000313" key="3">
    <source>
        <dbReference type="EMBL" id="CAD7198715.1"/>
    </source>
</evidence>
<keyword evidence="2" id="KW-0812">Transmembrane</keyword>
<feature type="coiled-coil region" evidence="1">
    <location>
        <begin position="111"/>
        <end position="180"/>
    </location>
</feature>
<evidence type="ECO:0000256" key="2">
    <source>
        <dbReference type="SAM" id="Phobius"/>
    </source>
</evidence>
<name>A0A7R8VLG7_TIMDO</name>
<accession>A0A7R8VLG7</accession>
<dbReference type="EMBL" id="OA566328">
    <property type="protein sequence ID" value="CAD7198715.1"/>
    <property type="molecule type" value="Genomic_DNA"/>
</dbReference>
<dbReference type="AlphaFoldDB" id="A0A7R8VLG7"/>
<sequence length="222" mass="25434">MMVDILYYYNSVDTLYYYNSVDSLYYYNSVDSLYYYNSVDSLYYYNSVDILYYYNSDEAALASKESELRKVQGLFDKLKSAQEEDKVALEAAQRKFQAVSSGLLSADDGTNATLEDQLMNAKQAVAQAQTEKKQAEMQLAPCQKELREKEQEMKKTSSNYEGDRQKLENMERELKTLEDSRVPSLRIWTCCDNIVTRLESNSVFSLLALVAALLVLSVSLLV</sequence>
<keyword evidence="2" id="KW-0472">Membrane</keyword>